<dbReference type="InterPro" id="IPR043519">
    <property type="entry name" value="NT_sf"/>
</dbReference>
<dbReference type="Proteomes" id="UP000038200">
    <property type="component" value="Unassembled WGS sequence"/>
</dbReference>
<dbReference type="Gene3D" id="3.30.460.10">
    <property type="entry name" value="Beta Polymerase, domain 2"/>
    <property type="match status" value="1"/>
</dbReference>
<dbReference type="STRING" id="1848903.CCAND38_210006"/>
<organism evidence="3 4">
    <name type="scientific">Capnocytophaga canis</name>
    <dbReference type="NCBI Taxonomy" id="1848903"/>
    <lineage>
        <taxon>Bacteria</taxon>
        <taxon>Pseudomonadati</taxon>
        <taxon>Bacteroidota</taxon>
        <taxon>Flavobacteriia</taxon>
        <taxon>Flavobacteriales</taxon>
        <taxon>Flavobacteriaceae</taxon>
        <taxon>Capnocytophaga</taxon>
    </lineage>
</organism>
<evidence type="ECO:0000313" key="4">
    <source>
        <dbReference type="Proteomes" id="UP000038200"/>
    </source>
</evidence>
<dbReference type="Pfam" id="PF02410">
    <property type="entry name" value="RsfS"/>
    <property type="match status" value="1"/>
</dbReference>
<comment type="subunit">
    <text evidence="2">Interacts with ribosomal protein uL14 (rplN).</text>
</comment>
<dbReference type="OrthoDB" id="9793681at2"/>
<dbReference type="InterPro" id="IPR004394">
    <property type="entry name" value="Iojap/RsfS/C7orf30"/>
</dbReference>
<dbReference type="GO" id="GO:0005737">
    <property type="term" value="C:cytoplasm"/>
    <property type="evidence" value="ECO:0007669"/>
    <property type="project" value="UniProtKB-SubCell"/>
</dbReference>
<comment type="subcellular location">
    <subcellularLocation>
        <location evidence="2">Cytoplasm</location>
    </subcellularLocation>
</comment>
<keyword evidence="2" id="KW-0810">Translation regulation</keyword>
<dbReference type="NCBIfam" id="TIGR00090">
    <property type="entry name" value="rsfS_iojap_ybeB"/>
    <property type="match status" value="1"/>
</dbReference>
<gene>
    <name evidence="2 3" type="primary">rsfS</name>
    <name evidence="3" type="ORF">CCAND93_840004</name>
</gene>
<dbReference type="HAMAP" id="MF_01477">
    <property type="entry name" value="Iojap_RsfS"/>
    <property type="match status" value="1"/>
</dbReference>
<dbReference type="GO" id="GO:0090071">
    <property type="term" value="P:negative regulation of ribosome biogenesis"/>
    <property type="evidence" value="ECO:0007669"/>
    <property type="project" value="UniProtKB-UniRule"/>
</dbReference>
<reference evidence="3 4" key="1">
    <citation type="submission" date="2015-01" db="EMBL/GenBank/DDBJ databases">
        <authorList>
            <person name="Xiang T."/>
            <person name="Song Y."/>
            <person name="Huang L."/>
            <person name="Wang B."/>
            <person name="Wu P."/>
        </authorList>
    </citation>
    <scope>NUCLEOTIDE SEQUENCE [LARGE SCALE GENOMIC DNA]</scope>
    <source>
        <strain evidence="3 4">CcD93</strain>
    </source>
</reference>
<keyword evidence="2" id="KW-0678">Repressor</keyword>
<protein>
    <recommendedName>
        <fullName evidence="2">Ribosomal silencing factor RsfS</fullName>
    </recommendedName>
</protein>
<dbReference type="AlphaFoldDB" id="A0A0B7IR72"/>
<proteinExistence type="inferred from homology"/>
<keyword evidence="2" id="KW-0963">Cytoplasm</keyword>
<comment type="similarity">
    <text evidence="1 2">Belongs to the Iojap/RsfS family.</text>
</comment>
<dbReference type="PANTHER" id="PTHR21043:SF0">
    <property type="entry name" value="MITOCHONDRIAL ASSEMBLY OF RIBOSOMAL LARGE SUBUNIT PROTEIN 1"/>
    <property type="match status" value="1"/>
</dbReference>
<dbReference type="GO" id="GO:0017148">
    <property type="term" value="P:negative regulation of translation"/>
    <property type="evidence" value="ECO:0007669"/>
    <property type="project" value="UniProtKB-UniRule"/>
</dbReference>
<sequence>MTQNKEITSNQLISNIIEGIEKVKGTDITIMDLREIENSVCDYFVLCNGSSNTQVSAISGAVQRVVSQAEGHVKPWHVEGGMNAEWILIDYVDVVVHIFQKRIREHYDIEGLWGDAKFLNIETNY</sequence>
<dbReference type="EMBL" id="CDOL01000277">
    <property type="protein sequence ID" value="CEN54320.1"/>
    <property type="molecule type" value="Genomic_DNA"/>
</dbReference>
<evidence type="ECO:0000313" key="3">
    <source>
        <dbReference type="EMBL" id="CEN54320.1"/>
    </source>
</evidence>
<name>A0A0B7IR72_9FLAO</name>
<accession>A0A0B7IR72</accession>
<dbReference type="RefSeq" id="WP_042009857.1">
    <property type="nucleotide sequence ID" value="NZ_CDOL01000277.1"/>
</dbReference>
<evidence type="ECO:0000256" key="1">
    <source>
        <dbReference type="ARBA" id="ARBA00010574"/>
    </source>
</evidence>
<dbReference type="PANTHER" id="PTHR21043">
    <property type="entry name" value="IOJAP SUPERFAMILY ORTHOLOG"/>
    <property type="match status" value="1"/>
</dbReference>
<dbReference type="GO" id="GO:0043023">
    <property type="term" value="F:ribosomal large subunit binding"/>
    <property type="evidence" value="ECO:0007669"/>
    <property type="project" value="TreeGrafter"/>
</dbReference>
<evidence type="ECO:0000256" key="2">
    <source>
        <dbReference type="HAMAP-Rule" id="MF_01477"/>
    </source>
</evidence>
<dbReference type="GO" id="GO:0042256">
    <property type="term" value="P:cytosolic ribosome assembly"/>
    <property type="evidence" value="ECO:0007669"/>
    <property type="project" value="UniProtKB-UniRule"/>
</dbReference>
<comment type="function">
    <text evidence="2">Functions as a ribosomal silencing factor. Interacts with ribosomal protein uL14 (rplN), blocking formation of intersubunit bridge B8. Prevents association of the 30S and 50S ribosomal subunits and the formation of functional ribosomes, thus repressing translation.</text>
</comment>
<dbReference type="SUPFAM" id="SSF81301">
    <property type="entry name" value="Nucleotidyltransferase"/>
    <property type="match status" value="1"/>
</dbReference>